<evidence type="ECO:0008006" key="4">
    <source>
        <dbReference type="Google" id="ProtNLM"/>
    </source>
</evidence>
<comment type="caution">
    <text evidence="2">The sequence shown here is derived from an EMBL/GenBank/DDBJ whole genome shotgun (WGS) entry which is preliminary data.</text>
</comment>
<dbReference type="AlphaFoldDB" id="A0A8H7RKI6"/>
<evidence type="ECO:0000313" key="2">
    <source>
        <dbReference type="EMBL" id="KAG2212230.1"/>
    </source>
</evidence>
<dbReference type="Pfam" id="PF18758">
    <property type="entry name" value="KDZ"/>
    <property type="match status" value="1"/>
</dbReference>
<feature type="non-terminal residue" evidence="2">
    <location>
        <position position="1"/>
    </location>
</feature>
<organism evidence="2 3">
    <name type="scientific">Circinella minor</name>
    <dbReference type="NCBI Taxonomy" id="1195481"/>
    <lineage>
        <taxon>Eukaryota</taxon>
        <taxon>Fungi</taxon>
        <taxon>Fungi incertae sedis</taxon>
        <taxon>Mucoromycota</taxon>
        <taxon>Mucoromycotina</taxon>
        <taxon>Mucoromycetes</taxon>
        <taxon>Mucorales</taxon>
        <taxon>Lichtheimiaceae</taxon>
        <taxon>Circinella</taxon>
    </lineage>
</organism>
<name>A0A8H7RKI6_9FUNG</name>
<accession>A0A8H7RKI6</accession>
<dbReference type="EMBL" id="JAEPRB010000767">
    <property type="protein sequence ID" value="KAG2212230.1"/>
    <property type="molecule type" value="Genomic_DNA"/>
</dbReference>
<proteinExistence type="predicted"/>
<keyword evidence="3" id="KW-1185">Reference proteome</keyword>
<evidence type="ECO:0000256" key="1">
    <source>
        <dbReference type="SAM" id="MobiDB-lite"/>
    </source>
</evidence>
<gene>
    <name evidence="2" type="ORF">INT45_011872</name>
</gene>
<dbReference type="PANTHER" id="PTHR33096:SF1">
    <property type="entry name" value="CXC1-LIKE CYSTEINE CLUSTER ASSOCIATED WITH KDZ TRANSPOSASES DOMAIN-CONTAINING PROTEIN"/>
    <property type="match status" value="1"/>
</dbReference>
<protein>
    <recommendedName>
        <fullName evidence="4">Transposase domain-containing protein</fullName>
    </recommendedName>
</protein>
<dbReference type="OrthoDB" id="2505730at2759"/>
<feature type="region of interest" description="Disordered" evidence="1">
    <location>
        <begin position="24"/>
        <end position="58"/>
    </location>
</feature>
<dbReference type="InterPro" id="IPR040521">
    <property type="entry name" value="KDZ"/>
</dbReference>
<evidence type="ECO:0000313" key="3">
    <source>
        <dbReference type="Proteomes" id="UP000646827"/>
    </source>
</evidence>
<reference evidence="2 3" key="1">
    <citation type="submission" date="2020-12" db="EMBL/GenBank/DDBJ databases">
        <title>Metabolic potential, ecology and presence of endohyphal bacteria is reflected in genomic diversity of Mucoromycotina.</title>
        <authorList>
            <person name="Muszewska A."/>
            <person name="Okrasinska A."/>
            <person name="Steczkiewicz K."/>
            <person name="Drgas O."/>
            <person name="Orlowska M."/>
            <person name="Perlinska-Lenart U."/>
            <person name="Aleksandrzak-Piekarczyk T."/>
            <person name="Szatraj K."/>
            <person name="Zielenkiewicz U."/>
            <person name="Pilsyk S."/>
            <person name="Malc E."/>
            <person name="Mieczkowski P."/>
            <person name="Kruszewska J.S."/>
            <person name="Biernat P."/>
            <person name="Pawlowska J."/>
        </authorList>
    </citation>
    <scope>NUCLEOTIDE SEQUENCE [LARGE SCALE GENOMIC DNA]</scope>
    <source>
        <strain evidence="2 3">CBS 142.35</strain>
    </source>
</reference>
<sequence length="514" mass="59400">MGRLRKHPLYFSIDGHTSSDEEFDIIVDKPKRSKRSNSRERRQQSEEQQYQEQESLNLDLDTTNSQWEHVDDMAEQDYGYEDLLPKLKSAYLRGIARNPIDIQSLDTPAIPDCTCDAKYKRQQIVTCIFLCGVRKHNFQYCNYCTDEQRSLSVVLFEKHLFPTTPINKKIAIHIEVICHYHNMRLVGRVPINTIFELMKADYEKTILPLTLRNTLYQALVNYSKFKLLLNNDVNSLCSIQDRICPICSQMNRRRLTTNATDSYCEGWKSLSKTGSRNIFVPTTGVFAAICSRHDFVLGLMDMQTAGEKIEYLLSILNQVKETYGTNICIAYDVSCKLGKAIEYTEKVSDLKEAPLTIGAFHIYGHEASPFVIPTRYMTEFNRHLFLNLLVNHYHEQKFKALGRTILKKYKKANKILHKTNNQLIGYNVQSLQEEWNEYANSLHQTASSVLRSQRLGETDKVRYAVLAYDFINKLMHTRRTGHKHAITLSTQLSKALKKVTTAVNNYNSTVNESE</sequence>
<feature type="compositionally biased region" description="Low complexity" evidence="1">
    <location>
        <begin position="46"/>
        <end position="55"/>
    </location>
</feature>
<dbReference type="PANTHER" id="PTHR33096">
    <property type="entry name" value="CXC2 DOMAIN-CONTAINING PROTEIN"/>
    <property type="match status" value="1"/>
</dbReference>
<dbReference type="Proteomes" id="UP000646827">
    <property type="component" value="Unassembled WGS sequence"/>
</dbReference>